<keyword evidence="4" id="KW-0479">Metal-binding</keyword>
<dbReference type="InterPro" id="IPR011324">
    <property type="entry name" value="Cytotoxic_necrot_fac-like_cat"/>
</dbReference>
<evidence type="ECO:0000256" key="1">
    <source>
        <dbReference type="ARBA" id="ARBA00000553"/>
    </source>
</evidence>
<dbReference type="EMBL" id="JNSK01000096">
    <property type="protein sequence ID" value="KGA15406.1"/>
    <property type="molecule type" value="Genomic_DNA"/>
</dbReference>
<evidence type="ECO:0000256" key="6">
    <source>
        <dbReference type="ARBA" id="ARBA00022833"/>
    </source>
</evidence>
<keyword evidence="6" id="KW-0862">Zinc</keyword>
<dbReference type="AlphaFoldDB" id="A0A094QLL8"/>
<dbReference type="GO" id="GO:0017061">
    <property type="term" value="F:S-methyl-5-thioadenosine phosphorylase activity"/>
    <property type="evidence" value="ECO:0007669"/>
    <property type="project" value="UniProtKB-EC"/>
</dbReference>
<dbReference type="InterPro" id="IPR003730">
    <property type="entry name" value="Cu_polyphenol_OxRdtase"/>
</dbReference>
<dbReference type="GO" id="GO:0005507">
    <property type="term" value="F:copper ion binding"/>
    <property type="evidence" value="ECO:0007669"/>
    <property type="project" value="TreeGrafter"/>
</dbReference>
<organism evidence="10">
    <name type="scientific">freshwater metagenome</name>
    <dbReference type="NCBI Taxonomy" id="449393"/>
    <lineage>
        <taxon>unclassified sequences</taxon>
        <taxon>metagenomes</taxon>
        <taxon>ecological metagenomes</taxon>
    </lineage>
</organism>
<dbReference type="SUPFAM" id="SSF64438">
    <property type="entry name" value="CNF1/YfiH-like putative cysteine hydrolases"/>
    <property type="match status" value="1"/>
</dbReference>
<evidence type="ECO:0008006" key="11">
    <source>
        <dbReference type="Google" id="ProtNLM"/>
    </source>
</evidence>
<comment type="catalytic activity">
    <reaction evidence="7">
        <text>adenosine + H2O + H(+) = inosine + NH4(+)</text>
        <dbReference type="Rhea" id="RHEA:24408"/>
        <dbReference type="ChEBI" id="CHEBI:15377"/>
        <dbReference type="ChEBI" id="CHEBI:15378"/>
        <dbReference type="ChEBI" id="CHEBI:16335"/>
        <dbReference type="ChEBI" id="CHEBI:17596"/>
        <dbReference type="ChEBI" id="CHEBI:28938"/>
        <dbReference type="EC" id="3.5.4.4"/>
    </reaction>
    <physiologicalReaction direction="left-to-right" evidence="7">
        <dbReference type="Rhea" id="RHEA:24409"/>
    </physiologicalReaction>
</comment>
<evidence type="ECO:0000256" key="5">
    <source>
        <dbReference type="ARBA" id="ARBA00022801"/>
    </source>
</evidence>
<evidence type="ECO:0000256" key="9">
    <source>
        <dbReference type="ARBA" id="ARBA00049893"/>
    </source>
</evidence>
<dbReference type="InterPro" id="IPR038371">
    <property type="entry name" value="Cu_polyphenol_OxRdtase_sf"/>
</dbReference>
<accession>A0A094QLL8</accession>
<dbReference type="GO" id="GO:0016787">
    <property type="term" value="F:hydrolase activity"/>
    <property type="evidence" value="ECO:0007669"/>
    <property type="project" value="UniProtKB-KW"/>
</dbReference>
<dbReference type="PANTHER" id="PTHR30616:SF2">
    <property type="entry name" value="PURINE NUCLEOSIDE PHOSPHORYLASE LACC1"/>
    <property type="match status" value="1"/>
</dbReference>
<dbReference type="CDD" id="cd16833">
    <property type="entry name" value="YfiH"/>
    <property type="match status" value="1"/>
</dbReference>
<dbReference type="Pfam" id="PF02578">
    <property type="entry name" value="Cu-oxidase_4"/>
    <property type="match status" value="1"/>
</dbReference>
<protein>
    <recommendedName>
        <fullName evidence="11">Purine nucleoside phosphorylase</fullName>
    </recommendedName>
</protein>
<evidence type="ECO:0000256" key="4">
    <source>
        <dbReference type="ARBA" id="ARBA00022723"/>
    </source>
</evidence>
<comment type="catalytic activity">
    <reaction evidence="1">
        <text>inosine + phosphate = alpha-D-ribose 1-phosphate + hypoxanthine</text>
        <dbReference type="Rhea" id="RHEA:27646"/>
        <dbReference type="ChEBI" id="CHEBI:17368"/>
        <dbReference type="ChEBI" id="CHEBI:17596"/>
        <dbReference type="ChEBI" id="CHEBI:43474"/>
        <dbReference type="ChEBI" id="CHEBI:57720"/>
        <dbReference type="EC" id="2.4.2.1"/>
    </reaction>
    <physiologicalReaction direction="left-to-right" evidence="1">
        <dbReference type="Rhea" id="RHEA:27647"/>
    </physiologicalReaction>
</comment>
<dbReference type="NCBIfam" id="TIGR00726">
    <property type="entry name" value="peptidoglycan editing factor PgeF"/>
    <property type="match status" value="1"/>
</dbReference>
<evidence type="ECO:0000256" key="2">
    <source>
        <dbReference type="ARBA" id="ARBA00007353"/>
    </source>
</evidence>
<gene>
    <name evidence="10" type="ORF">GM50_17325</name>
</gene>
<comment type="similarity">
    <text evidence="2">Belongs to the purine nucleoside phosphorylase YfiH/LACC1 family.</text>
</comment>
<sequence>MPVTFTNRHGGVSQGVYSSLNLGDHVGDDVANVLRNREAVSAIHGPVQFMSQVHGNRIAIIEEITDEAPVADALVTGIPGITLAVMVADCIPLLLTSKEVVAAVHVGRRGLINSVASKTIELMREMGAQDISATIGPAICGKCYEVSAEIHQEVVSNFPSADSRTNSGSLALDLPKALFIVLHGAGIAVDTSHSACTVEDADLFSYRRDGVTGRQAGLVRL</sequence>
<name>A0A094QLL8_9ZZZZ</name>
<comment type="catalytic activity">
    <reaction evidence="8">
        <text>adenosine + phosphate = alpha-D-ribose 1-phosphate + adenine</text>
        <dbReference type="Rhea" id="RHEA:27642"/>
        <dbReference type="ChEBI" id="CHEBI:16335"/>
        <dbReference type="ChEBI" id="CHEBI:16708"/>
        <dbReference type="ChEBI" id="CHEBI:43474"/>
        <dbReference type="ChEBI" id="CHEBI:57720"/>
        <dbReference type="EC" id="2.4.2.1"/>
    </reaction>
    <physiologicalReaction direction="left-to-right" evidence="8">
        <dbReference type="Rhea" id="RHEA:27643"/>
    </physiologicalReaction>
</comment>
<comment type="caution">
    <text evidence="10">The sequence shown here is derived from an EMBL/GenBank/DDBJ whole genome shotgun (WGS) entry which is preliminary data.</text>
</comment>
<proteinExistence type="inferred from homology"/>
<reference evidence="10" key="1">
    <citation type="submission" date="2014-05" db="EMBL/GenBank/DDBJ databases">
        <title>Key roles for freshwater Actinobacteria revealed by deep metagenomic sequencing.</title>
        <authorList>
            <person name="Ghai R."/>
            <person name="Mizuno C.M."/>
            <person name="Picazo A."/>
            <person name="Camacho A."/>
            <person name="Rodriguez-Valera F."/>
        </authorList>
    </citation>
    <scope>NUCLEOTIDE SEQUENCE</scope>
</reference>
<evidence type="ECO:0000256" key="8">
    <source>
        <dbReference type="ARBA" id="ARBA00048968"/>
    </source>
</evidence>
<evidence type="ECO:0000313" key="10">
    <source>
        <dbReference type="EMBL" id="KGA15406.1"/>
    </source>
</evidence>
<evidence type="ECO:0000256" key="3">
    <source>
        <dbReference type="ARBA" id="ARBA00022679"/>
    </source>
</evidence>
<comment type="catalytic activity">
    <reaction evidence="9">
        <text>S-methyl-5'-thioadenosine + phosphate = 5-(methylsulfanyl)-alpha-D-ribose 1-phosphate + adenine</text>
        <dbReference type="Rhea" id="RHEA:11852"/>
        <dbReference type="ChEBI" id="CHEBI:16708"/>
        <dbReference type="ChEBI" id="CHEBI:17509"/>
        <dbReference type="ChEBI" id="CHEBI:43474"/>
        <dbReference type="ChEBI" id="CHEBI:58533"/>
        <dbReference type="EC" id="2.4.2.28"/>
    </reaction>
    <physiologicalReaction direction="left-to-right" evidence="9">
        <dbReference type="Rhea" id="RHEA:11853"/>
    </physiologicalReaction>
</comment>
<dbReference type="Gene3D" id="3.60.140.10">
    <property type="entry name" value="CNF1/YfiH-like putative cysteine hydrolases"/>
    <property type="match status" value="1"/>
</dbReference>
<evidence type="ECO:0000256" key="7">
    <source>
        <dbReference type="ARBA" id="ARBA00047989"/>
    </source>
</evidence>
<keyword evidence="3" id="KW-0808">Transferase</keyword>
<dbReference type="PANTHER" id="PTHR30616">
    <property type="entry name" value="UNCHARACTERIZED PROTEIN YFIH"/>
    <property type="match status" value="1"/>
</dbReference>
<keyword evidence="5" id="KW-0378">Hydrolase</keyword>